<dbReference type="GO" id="GO:0033314">
    <property type="term" value="P:mitotic DNA replication checkpoint signaling"/>
    <property type="evidence" value="ECO:0007669"/>
    <property type="project" value="TreeGrafter"/>
</dbReference>
<feature type="region of interest" description="Disordered" evidence="15">
    <location>
        <begin position="814"/>
        <end position="848"/>
    </location>
</feature>
<feature type="domain" description="BRCT" evidence="16">
    <location>
        <begin position="112"/>
        <end position="183"/>
    </location>
</feature>
<dbReference type="InterPro" id="IPR049396">
    <property type="entry name" value="ECT2_BRCT0"/>
</dbReference>
<dbReference type="GO" id="GO:0000922">
    <property type="term" value="C:spindle pole"/>
    <property type="evidence" value="ECO:0007669"/>
    <property type="project" value="UniProtKB-SubCell"/>
</dbReference>
<comment type="subcellular location">
    <subcellularLocation>
        <location evidence="2">Chromosome</location>
    </subcellularLocation>
    <subcellularLocation>
        <location evidence="3">Cytoplasm</location>
        <location evidence="3">Cytoskeleton</location>
        <location evidence="3">Microtubule organizing center</location>
        <location evidence="3">Centrosome</location>
    </subcellularLocation>
    <subcellularLocation>
        <location evidence="4">Cytoplasm</location>
        <location evidence="4">Cytoskeleton</location>
        <location evidence="4">Spindle pole</location>
    </subcellularLocation>
    <subcellularLocation>
        <location evidence="1">Nucleus</location>
    </subcellularLocation>
</comment>
<dbReference type="FunFam" id="3.40.50.10190:FF:000018">
    <property type="entry name" value="DNA topoisomerase 2-binding protein 1"/>
    <property type="match status" value="1"/>
</dbReference>
<evidence type="ECO:0000313" key="18">
    <source>
        <dbReference type="RefSeq" id="XP_030379204.1"/>
    </source>
</evidence>
<feature type="compositionally biased region" description="Low complexity" evidence="15">
    <location>
        <begin position="1092"/>
        <end position="1107"/>
    </location>
</feature>
<sequence length="1514" mass="166986">MSVSLDGTICAYFVKNTKGDNTNSAAVDQLASALTLMREHLDASQIREIKPSEGYTLIAAGSLTKKDVFVLAVFEGNFFEQLQMTKALVLGPPCVLHCLTKCEPIPLGTSPVYTTAMRDVHISATGIPVDQKEQLSKLVLWMGGHYFQNFGRTITHLISNTIKSNKYEHATLSNVPVMHVDWVQCVWDRSCVDVDINATNTEFDKYRLPTFFGTNITCSGLESSVKDKIMRLVNENGGCYHRAFRSQQVDIVITEQSKTDSEKYKAAVRFKKDVLRPEWIFDSHERGYALPTKKYEVRPRKQVSTPTKQSGASNQTVADHTQLSDLSRISFVSGVARRMCSDVTTVNETISSLASSPVESNSGIPSASGSSKDLLKQATSSGAQHYQQTLAEICPSHAKKAGPFLDGCCVYLSGFRSEEREKLNRVLNTGGATRYDEANDGVTHIIVGQLEDAAYKQWQRDGLVGSVHIVRLDWLLESLKAGRIANESLYRVSLPQTREPDMASPASKRTLRSMNHSFKQPGLPIKKKLFDIKAKQTAESDEPEEQLLTHYSQEHEPAAKLPPTAAAMLANETHDAIMQPAASSTQVGGELIVAQPMPTDKLAEQAAALGDLSASVLSIDFDKLDYFMGASIYVHKESFNGEFYTQMLSECEAAQGNLVSQNFSDPVDYAIVSFEVAFDVSTLPVKARHVVTELYMESCMKQNKLLPLEYYHCHIPHQALNEPLKGMTVVVSIYAGLERDFINSIASLLGANVNKTFIKKEKPLLVCPSAEGSKYQGAIKWKYPVVNSAWLVECAERGEKLPYINHLVGKSATDFPDSPRLKERNQSKNQSSSSKTLTPAPNNNVTITPPISIEEIENQEASSVAVAAPMVPPPASPRHATPTTAEFTPLRNRRVSELAHPGAMTRSVSRRSSGGSGSASDHAAPDSPRTPLSQNGAAGGGYNFDFLEKFIQRLNSDEDRDCIREIIREMRENQTPELERMRRMAATPGNRRLQRPPPGIPDFCLTPEFQQRMADDFERRWRLPVHKISPDTPIEVIRKRVMRITCETLGIDYEDGDEAKPTKNVETKKASPAAKKTPVNKKISSTAKDLRSSYAAPLSPSTSSSSAQRMDTFTPLPGSHVRLRPGRTLFEDSPGTTSGGAIVHEASPNGSHFVPGTQSPGVAGAQSGLGRSTINFDKISFEETNQNTITAGAVTADGTTTLATNSPELKQLTDYLKNCASKRNSLKRSHSRAERVERSKHGEESYMESEVQFVQPFESEGFMLGTEEAVGWRDPAEFNAAKRRSTGSPRMQHKGTPCFSISSSDDEQKAELIEKIRKLGGEVCSNLINYDASCTHFICERPNRGEKMLGCMAAGKWVLYTKYIEESELRGAFIDEELYEWGNPKAQNQPTLAPEEQVIATAVHRWRVELSLSGGGAFSEHRVILSLQEKSKDAIKNVLRAGGGCILEPRSPFSTDPTAASATHCFVDAKRAPLAPRDFAYLKQIGVTIMQQMCINAYLMGGRNTDLERYELQQ</sequence>
<dbReference type="PANTHER" id="PTHR13561">
    <property type="entry name" value="DNA REPLICATION REGULATOR DPB11-RELATED"/>
    <property type="match status" value="1"/>
</dbReference>
<dbReference type="InterPro" id="IPR001357">
    <property type="entry name" value="BRCT_dom"/>
</dbReference>
<protein>
    <submittedName>
        <fullName evidence="18">DNA topoisomerase 2-binding protein 1</fullName>
    </submittedName>
</protein>
<keyword evidence="7" id="KW-0597">Phosphoprotein</keyword>
<dbReference type="Pfam" id="PF21243">
    <property type="entry name" value="ECT2_BRCT0"/>
    <property type="match status" value="1"/>
</dbReference>
<reference evidence="18" key="1">
    <citation type="submission" date="2025-08" db="UniProtKB">
        <authorList>
            <consortium name="RefSeq"/>
        </authorList>
    </citation>
    <scope>IDENTIFICATION</scope>
    <source>
        <strain evidence="18">11010-0011.00</strain>
        <tissue evidence="18">Whole body</tissue>
    </source>
</reference>
<dbReference type="GO" id="GO:0005694">
    <property type="term" value="C:chromosome"/>
    <property type="evidence" value="ECO:0007669"/>
    <property type="project" value="UniProtKB-SubCell"/>
</dbReference>
<evidence type="ECO:0000256" key="7">
    <source>
        <dbReference type="ARBA" id="ARBA00022553"/>
    </source>
</evidence>
<dbReference type="OrthoDB" id="251770at2759"/>
<feature type="region of interest" description="Disordered" evidence="15">
    <location>
        <begin position="869"/>
        <end position="937"/>
    </location>
</feature>
<evidence type="ECO:0000256" key="10">
    <source>
        <dbReference type="ARBA" id="ARBA00023125"/>
    </source>
</evidence>
<feature type="compositionally biased region" description="Basic and acidic residues" evidence="15">
    <location>
        <begin position="1231"/>
        <end position="1244"/>
    </location>
</feature>
<feature type="compositionally biased region" description="Low complexity" evidence="15">
    <location>
        <begin position="360"/>
        <end position="371"/>
    </location>
</feature>
<feature type="region of interest" description="Disordered" evidence="15">
    <location>
        <begin position="1054"/>
        <end position="1125"/>
    </location>
</feature>
<feature type="region of interest" description="Disordered" evidence="15">
    <location>
        <begin position="354"/>
        <end position="378"/>
    </location>
</feature>
<dbReference type="SMART" id="SM00292">
    <property type="entry name" value="BRCT"/>
    <property type="match status" value="6"/>
</dbReference>
<dbReference type="RefSeq" id="XP_030379204.1">
    <property type="nucleotide sequence ID" value="XM_030523344.1"/>
</dbReference>
<dbReference type="GO" id="GO:0005634">
    <property type="term" value="C:nucleus"/>
    <property type="evidence" value="ECO:0007669"/>
    <property type="project" value="UniProtKB-SubCell"/>
</dbReference>
<feature type="domain" description="BRCT" evidence="16">
    <location>
        <begin position="206"/>
        <end position="297"/>
    </location>
</feature>
<feature type="compositionally biased region" description="Polar residues" evidence="15">
    <location>
        <begin position="836"/>
        <end position="845"/>
    </location>
</feature>
<keyword evidence="11" id="KW-0234">DNA repair</keyword>
<evidence type="ECO:0000256" key="14">
    <source>
        <dbReference type="ARBA" id="ARBA00061360"/>
    </source>
</evidence>
<dbReference type="FunFam" id="3.40.50.10190:FF:000020">
    <property type="entry name" value="DNA topoisomerase II binding protein 1"/>
    <property type="match status" value="1"/>
</dbReference>
<evidence type="ECO:0000256" key="3">
    <source>
        <dbReference type="ARBA" id="ARBA00004300"/>
    </source>
</evidence>
<organism evidence="17 18">
    <name type="scientific">Drosophila lebanonensis</name>
    <name type="common">Fruit fly</name>
    <name type="synonym">Scaptodrosophila lebanonensis</name>
    <dbReference type="NCBI Taxonomy" id="7225"/>
    <lineage>
        <taxon>Eukaryota</taxon>
        <taxon>Metazoa</taxon>
        <taxon>Ecdysozoa</taxon>
        <taxon>Arthropoda</taxon>
        <taxon>Hexapoda</taxon>
        <taxon>Insecta</taxon>
        <taxon>Pterygota</taxon>
        <taxon>Neoptera</taxon>
        <taxon>Endopterygota</taxon>
        <taxon>Diptera</taxon>
        <taxon>Brachycera</taxon>
        <taxon>Muscomorpha</taxon>
        <taxon>Ephydroidea</taxon>
        <taxon>Drosophilidae</taxon>
        <taxon>Scaptodrosophila</taxon>
    </lineage>
</organism>
<evidence type="ECO:0000256" key="9">
    <source>
        <dbReference type="ARBA" id="ARBA00022763"/>
    </source>
</evidence>
<dbReference type="GO" id="GO:0007095">
    <property type="term" value="P:mitotic G2 DNA damage checkpoint signaling"/>
    <property type="evidence" value="ECO:0007669"/>
    <property type="project" value="TreeGrafter"/>
</dbReference>
<evidence type="ECO:0000256" key="11">
    <source>
        <dbReference type="ARBA" id="ARBA00023204"/>
    </source>
</evidence>
<feature type="domain" description="BRCT" evidence="16">
    <location>
        <begin position="622"/>
        <end position="713"/>
    </location>
</feature>
<evidence type="ECO:0000256" key="13">
    <source>
        <dbReference type="ARBA" id="ARBA00023242"/>
    </source>
</evidence>
<keyword evidence="13" id="KW-0539">Nucleus</keyword>
<evidence type="ECO:0000256" key="1">
    <source>
        <dbReference type="ARBA" id="ARBA00004123"/>
    </source>
</evidence>
<evidence type="ECO:0000256" key="4">
    <source>
        <dbReference type="ARBA" id="ARBA00004647"/>
    </source>
</evidence>
<keyword evidence="5" id="KW-0158">Chromosome</keyword>
<evidence type="ECO:0000256" key="2">
    <source>
        <dbReference type="ARBA" id="ARBA00004286"/>
    </source>
</evidence>
<accession>A0A6J2TT10</accession>
<keyword evidence="6" id="KW-0963">Cytoplasm</keyword>
<dbReference type="PANTHER" id="PTHR13561:SF20">
    <property type="entry name" value="DNA TOPOISOMERASE 2-BINDING PROTEIN 1"/>
    <property type="match status" value="1"/>
</dbReference>
<feature type="domain" description="BRCT" evidence="16">
    <location>
        <begin position="719"/>
        <end position="808"/>
    </location>
</feature>
<evidence type="ECO:0000256" key="15">
    <source>
        <dbReference type="SAM" id="MobiDB-lite"/>
    </source>
</evidence>
<comment type="similarity">
    <text evidence="14">Belongs to the TOPBP1 family.</text>
</comment>
<feature type="compositionally biased region" description="Basic and acidic residues" evidence="15">
    <location>
        <begin position="1058"/>
        <end position="1069"/>
    </location>
</feature>
<evidence type="ECO:0000259" key="16">
    <source>
        <dbReference type="PROSITE" id="PS50172"/>
    </source>
</evidence>
<feature type="region of interest" description="Disordered" evidence="15">
    <location>
        <begin position="292"/>
        <end position="319"/>
    </location>
</feature>
<dbReference type="CDD" id="cd17738">
    <property type="entry name" value="BRCT_TopBP1_rpt7"/>
    <property type="match status" value="1"/>
</dbReference>
<dbReference type="Gene3D" id="3.40.50.10190">
    <property type="entry name" value="BRCT domain"/>
    <property type="match status" value="8"/>
</dbReference>
<dbReference type="GeneID" id="115627613"/>
<gene>
    <name evidence="18" type="primary">LOC115627613</name>
</gene>
<dbReference type="GO" id="GO:0006281">
    <property type="term" value="P:DNA repair"/>
    <property type="evidence" value="ECO:0007669"/>
    <property type="project" value="UniProtKB-KW"/>
</dbReference>
<keyword evidence="9" id="KW-0227">DNA damage</keyword>
<feature type="compositionally biased region" description="Basic and acidic residues" evidence="15">
    <location>
        <begin position="817"/>
        <end position="826"/>
    </location>
</feature>
<keyword evidence="10" id="KW-0238">DNA-binding</keyword>
<proteinExistence type="inferred from homology"/>
<dbReference type="PROSITE" id="PS50172">
    <property type="entry name" value="BRCT"/>
    <property type="match status" value="5"/>
</dbReference>
<dbReference type="CDD" id="cd17731">
    <property type="entry name" value="BRCT_TopBP1_rpt2_like"/>
    <property type="match status" value="1"/>
</dbReference>
<feature type="region of interest" description="Disordered" evidence="15">
    <location>
        <begin position="1223"/>
        <end position="1247"/>
    </location>
</feature>
<keyword evidence="12" id="KW-0206">Cytoskeleton</keyword>
<dbReference type="GO" id="GO:0006270">
    <property type="term" value="P:DNA replication initiation"/>
    <property type="evidence" value="ECO:0007669"/>
    <property type="project" value="TreeGrafter"/>
</dbReference>
<dbReference type="GO" id="GO:0003677">
    <property type="term" value="F:DNA binding"/>
    <property type="evidence" value="ECO:0007669"/>
    <property type="project" value="UniProtKB-KW"/>
</dbReference>
<keyword evidence="17" id="KW-1185">Reference proteome</keyword>
<dbReference type="FunFam" id="3.40.50.10190:FF:000010">
    <property type="entry name" value="DNA topoisomerase II binding protein 1"/>
    <property type="match status" value="1"/>
</dbReference>
<dbReference type="Proteomes" id="UP000504634">
    <property type="component" value="Unplaced"/>
</dbReference>
<evidence type="ECO:0000256" key="8">
    <source>
        <dbReference type="ARBA" id="ARBA00022737"/>
    </source>
</evidence>
<keyword evidence="8" id="KW-0677">Repeat</keyword>
<feature type="region of interest" description="Disordered" evidence="15">
    <location>
        <begin position="1283"/>
        <end position="1303"/>
    </location>
</feature>
<dbReference type="Pfam" id="PF12738">
    <property type="entry name" value="PTCB-BRCT"/>
    <property type="match status" value="1"/>
</dbReference>
<feature type="compositionally biased region" description="Polar residues" evidence="15">
    <location>
        <begin position="302"/>
        <end position="319"/>
    </location>
</feature>
<name>A0A6J2TT10_DROLE</name>
<dbReference type="SUPFAM" id="SSF52113">
    <property type="entry name" value="BRCT domain"/>
    <property type="match status" value="5"/>
</dbReference>
<dbReference type="InterPro" id="IPR036420">
    <property type="entry name" value="BRCT_dom_sf"/>
</dbReference>
<evidence type="ECO:0000256" key="6">
    <source>
        <dbReference type="ARBA" id="ARBA00022490"/>
    </source>
</evidence>
<dbReference type="GO" id="GO:0005813">
    <property type="term" value="C:centrosome"/>
    <property type="evidence" value="ECO:0007669"/>
    <property type="project" value="UniProtKB-SubCell"/>
</dbReference>
<dbReference type="Pfam" id="PF00533">
    <property type="entry name" value="BRCT"/>
    <property type="match status" value="4"/>
</dbReference>
<feature type="domain" description="BRCT" evidence="16">
    <location>
        <begin position="400"/>
        <end position="492"/>
    </location>
</feature>
<evidence type="ECO:0000256" key="5">
    <source>
        <dbReference type="ARBA" id="ARBA00022454"/>
    </source>
</evidence>
<dbReference type="CDD" id="cd17718">
    <property type="entry name" value="BRCT_TopBP1_rpt3"/>
    <property type="match status" value="1"/>
</dbReference>
<evidence type="ECO:0000313" key="17">
    <source>
        <dbReference type="Proteomes" id="UP000504634"/>
    </source>
</evidence>
<evidence type="ECO:0000256" key="12">
    <source>
        <dbReference type="ARBA" id="ARBA00023212"/>
    </source>
</evidence>
<dbReference type="InterPro" id="IPR059215">
    <property type="entry name" value="BRCT2_TopBP1-like"/>
</dbReference>
<dbReference type="CTD" id="48309"/>